<dbReference type="SUPFAM" id="SSF102735">
    <property type="entry name" value="Trigger factor ribosome-binding domain"/>
    <property type="match status" value="1"/>
</dbReference>
<dbReference type="GO" id="GO:0043022">
    <property type="term" value="F:ribosome binding"/>
    <property type="evidence" value="ECO:0007669"/>
    <property type="project" value="TreeGrafter"/>
</dbReference>
<feature type="domain" description="Trigger factor C-terminal" evidence="12">
    <location>
        <begin position="261"/>
        <end position="421"/>
    </location>
</feature>
<keyword evidence="7 9" id="KW-0413">Isomerase</keyword>
<evidence type="ECO:0000313" key="14">
    <source>
        <dbReference type="Proteomes" id="UP000034927"/>
    </source>
</evidence>
<evidence type="ECO:0000256" key="7">
    <source>
        <dbReference type="ARBA" id="ARBA00023235"/>
    </source>
</evidence>
<evidence type="ECO:0000313" key="13">
    <source>
        <dbReference type="EMBL" id="KKP59514.1"/>
    </source>
</evidence>
<dbReference type="NCBIfam" id="TIGR00115">
    <property type="entry name" value="tig"/>
    <property type="match status" value="1"/>
</dbReference>
<dbReference type="GO" id="GO:0043335">
    <property type="term" value="P:protein unfolding"/>
    <property type="evidence" value="ECO:0007669"/>
    <property type="project" value="TreeGrafter"/>
</dbReference>
<evidence type="ECO:0000256" key="9">
    <source>
        <dbReference type="HAMAP-Rule" id="MF_00303"/>
    </source>
</evidence>
<dbReference type="InterPro" id="IPR005215">
    <property type="entry name" value="Trig_fac"/>
</dbReference>
<dbReference type="InterPro" id="IPR046357">
    <property type="entry name" value="PPIase_dom_sf"/>
</dbReference>
<reference evidence="13 14" key="1">
    <citation type="journal article" date="2015" name="Nature">
        <title>rRNA introns, odd ribosomes, and small enigmatic genomes across a large radiation of phyla.</title>
        <authorList>
            <person name="Brown C.T."/>
            <person name="Hug L.A."/>
            <person name="Thomas B.C."/>
            <person name="Sharon I."/>
            <person name="Castelle C.J."/>
            <person name="Singh A."/>
            <person name="Wilkins M.J."/>
            <person name="Williams K.H."/>
            <person name="Banfield J.F."/>
        </authorList>
    </citation>
    <scope>NUCLEOTIDE SEQUENCE [LARGE SCALE GENOMIC DNA]</scope>
</reference>
<dbReference type="GO" id="GO:0015031">
    <property type="term" value="P:protein transport"/>
    <property type="evidence" value="ECO:0007669"/>
    <property type="project" value="UniProtKB-UniRule"/>
</dbReference>
<keyword evidence="9" id="KW-0132">Cell division</keyword>
<dbReference type="Gene3D" id="3.30.70.1050">
    <property type="entry name" value="Trigger factor ribosome-binding domain"/>
    <property type="match status" value="1"/>
</dbReference>
<evidence type="ECO:0000256" key="6">
    <source>
        <dbReference type="ARBA" id="ARBA00023186"/>
    </source>
</evidence>
<dbReference type="Proteomes" id="UP000034927">
    <property type="component" value="Unassembled WGS sequence"/>
</dbReference>
<gene>
    <name evidence="9" type="primary">tig</name>
    <name evidence="13" type="ORF">UR53_C0001G0014</name>
</gene>
<dbReference type="GO" id="GO:0051083">
    <property type="term" value="P:'de novo' cotranslational protein folding"/>
    <property type="evidence" value="ECO:0007669"/>
    <property type="project" value="TreeGrafter"/>
</dbReference>
<dbReference type="HAMAP" id="MF_00303">
    <property type="entry name" value="Trigger_factor_Tig"/>
    <property type="match status" value="1"/>
</dbReference>
<dbReference type="PIRSF" id="PIRSF003095">
    <property type="entry name" value="Trigger_factor"/>
    <property type="match status" value="1"/>
</dbReference>
<dbReference type="Gene3D" id="3.10.50.40">
    <property type="match status" value="1"/>
</dbReference>
<dbReference type="InterPro" id="IPR027304">
    <property type="entry name" value="Trigger_fact/SurA_dom_sf"/>
</dbReference>
<dbReference type="GO" id="GO:0044183">
    <property type="term" value="F:protein folding chaperone"/>
    <property type="evidence" value="ECO:0007669"/>
    <property type="project" value="TreeGrafter"/>
</dbReference>
<dbReference type="InterPro" id="IPR001179">
    <property type="entry name" value="PPIase_FKBP_dom"/>
</dbReference>
<dbReference type="EC" id="5.2.1.8" evidence="3 9"/>
<dbReference type="GO" id="GO:0003755">
    <property type="term" value="F:peptidyl-prolyl cis-trans isomerase activity"/>
    <property type="evidence" value="ECO:0007669"/>
    <property type="project" value="UniProtKB-UniRule"/>
</dbReference>
<evidence type="ECO:0000259" key="10">
    <source>
        <dbReference type="Pfam" id="PF00254"/>
    </source>
</evidence>
<evidence type="ECO:0000256" key="8">
    <source>
        <dbReference type="ARBA" id="ARBA00029986"/>
    </source>
</evidence>
<dbReference type="AlphaFoldDB" id="A0A0G0ARI9"/>
<protein>
    <recommendedName>
        <fullName evidence="4 9">Trigger factor</fullName>
        <shortName evidence="9">TF</shortName>
        <ecNumber evidence="3 9">5.2.1.8</ecNumber>
    </recommendedName>
    <alternativeName>
        <fullName evidence="8 9">PPIase</fullName>
    </alternativeName>
</protein>
<dbReference type="Pfam" id="PF05698">
    <property type="entry name" value="Trigger_C"/>
    <property type="match status" value="1"/>
</dbReference>
<evidence type="ECO:0000256" key="2">
    <source>
        <dbReference type="ARBA" id="ARBA00005464"/>
    </source>
</evidence>
<sequence length="438" mass="49403">MSHTKKDLTKSQVELSITVAPADYQKDLEAAAARLSERAAIHGFRPGKAPYDIVKQNLGEIKIMEEALQQIVETSFYKAVTAEKLSTIGMPEITIEKMAPGNDFVFKATVALMPSVKLADLTTIKVERKDKKVDEAEVNKVIEDLRKMQGKEVAKDGIATKDDKVVVSMNMSIDKVPVEGGQAPNHQVYLNEPHYIPGFAEQLIGVKKDENKKFSLKFPEEHYQKHLAGKEVDFDVTVKDIFSVEYPELTDEFATKLEQKSLADLRKVLGDNLTHEAEHKEEQRLEGEILEKVIAGSTFDEIPEVLIKAEKQKMFFELKHSLEQQGITLEDYLKDLKKTEEEIYADFTERANTRVKAALVSRQIALDNGIKVEEKEIEAEAEKIKQGYNNDPKVLEALKRPDVLDTLAATIQNRKVVELMKEKVCGKSTHDCSTHSHE</sequence>
<keyword evidence="9" id="KW-0131">Cell cycle</keyword>
<organism evidence="13 14">
    <name type="scientific">Candidatus Magasanikbacteria bacterium GW2011_GWC2_34_16</name>
    <dbReference type="NCBI Taxonomy" id="1619045"/>
    <lineage>
        <taxon>Bacteria</taxon>
        <taxon>Candidatus Magasanikiibacteriota</taxon>
    </lineage>
</organism>
<comment type="catalytic activity">
    <reaction evidence="1 9">
        <text>[protein]-peptidylproline (omega=180) = [protein]-peptidylproline (omega=0)</text>
        <dbReference type="Rhea" id="RHEA:16237"/>
        <dbReference type="Rhea" id="RHEA-COMP:10747"/>
        <dbReference type="Rhea" id="RHEA-COMP:10748"/>
        <dbReference type="ChEBI" id="CHEBI:83833"/>
        <dbReference type="ChEBI" id="CHEBI:83834"/>
        <dbReference type="EC" id="5.2.1.8"/>
    </reaction>
</comment>
<dbReference type="Gene3D" id="1.10.3120.10">
    <property type="entry name" value="Trigger factor, C-terminal domain"/>
    <property type="match status" value="1"/>
</dbReference>
<evidence type="ECO:0000259" key="12">
    <source>
        <dbReference type="Pfam" id="PF05698"/>
    </source>
</evidence>
<dbReference type="Pfam" id="PF00254">
    <property type="entry name" value="FKBP_C"/>
    <property type="match status" value="1"/>
</dbReference>
<comment type="function">
    <text evidence="9">Involved in protein export. Acts as a chaperone by maintaining the newly synthesized protein in an open conformation. Functions as a peptidyl-prolyl cis-trans isomerase.</text>
</comment>
<dbReference type="PANTHER" id="PTHR30560">
    <property type="entry name" value="TRIGGER FACTOR CHAPERONE AND PEPTIDYL-PROLYL CIS/TRANS ISOMERASE"/>
    <property type="match status" value="1"/>
</dbReference>
<comment type="similarity">
    <text evidence="2 9">Belongs to the FKBP-type PPIase family. Tig subfamily.</text>
</comment>
<feature type="domain" description="Trigger factor ribosome-binding bacterial" evidence="11">
    <location>
        <begin position="1"/>
        <end position="145"/>
    </location>
</feature>
<evidence type="ECO:0000256" key="5">
    <source>
        <dbReference type="ARBA" id="ARBA00023110"/>
    </source>
</evidence>
<comment type="domain">
    <text evidence="9">Consists of 3 domains; the N-terminus binds the ribosome, the middle domain has PPIase activity, while the C-terminus has intrinsic chaperone activity on its own.</text>
</comment>
<feature type="domain" description="PPIase FKBP-type" evidence="10">
    <location>
        <begin position="159"/>
        <end position="238"/>
    </location>
</feature>
<dbReference type="InterPro" id="IPR008881">
    <property type="entry name" value="Trigger_fac_ribosome-bd_bac"/>
</dbReference>
<dbReference type="InterPro" id="IPR037041">
    <property type="entry name" value="Trigger_fac_C_sf"/>
</dbReference>
<keyword evidence="9" id="KW-0963">Cytoplasm</keyword>
<comment type="subcellular location">
    <subcellularLocation>
        <location evidence="9">Cytoplasm</location>
    </subcellularLocation>
    <text evidence="9">About half TF is bound to the ribosome near the polypeptide exit tunnel while the other half is free in the cytoplasm.</text>
</comment>
<name>A0A0G0ARI9_9BACT</name>
<evidence type="ECO:0000256" key="1">
    <source>
        <dbReference type="ARBA" id="ARBA00000971"/>
    </source>
</evidence>
<accession>A0A0G0ARI9</accession>
<evidence type="ECO:0000256" key="3">
    <source>
        <dbReference type="ARBA" id="ARBA00013194"/>
    </source>
</evidence>
<dbReference type="SUPFAM" id="SSF54534">
    <property type="entry name" value="FKBP-like"/>
    <property type="match status" value="1"/>
</dbReference>
<proteinExistence type="inferred from homology"/>
<dbReference type="SUPFAM" id="SSF109998">
    <property type="entry name" value="Triger factor/SurA peptide-binding domain-like"/>
    <property type="match status" value="1"/>
</dbReference>
<dbReference type="InterPro" id="IPR036611">
    <property type="entry name" value="Trigger_fac_ribosome-bd_sf"/>
</dbReference>
<evidence type="ECO:0000259" key="11">
    <source>
        <dbReference type="Pfam" id="PF05697"/>
    </source>
</evidence>
<keyword evidence="6 9" id="KW-0143">Chaperone</keyword>
<dbReference type="InterPro" id="IPR008880">
    <property type="entry name" value="Trigger_fac_C"/>
</dbReference>
<dbReference type="PANTHER" id="PTHR30560:SF3">
    <property type="entry name" value="TRIGGER FACTOR-LIKE PROTEIN TIG, CHLOROPLASTIC"/>
    <property type="match status" value="1"/>
</dbReference>
<comment type="caution">
    <text evidence="13">The sequence shown here is derived from an EMBL/GenBank/DDBJ whole genome shotgun (WGS) entry which is preliminary data.</text>
</comment>
<dbReference type="GO" id="GO:0005737">
    <property type="term" value="C:cytoplasm"/>
    <property type="evidence" value="ECO:0007669"/>
    <property type="project" value="UniProtKB-SubCell"/>
</dbReference>
<dbReference type="GO" id="GO:0051301">
    <property type="term" value="P:cell division"/>
    <property type="evidence" value="ECO:0007669"/>
    <property type="project" value="UniProtKB-KW"/>
</dbReference>
<dbReference type="EMBL" id="LBPO01000001">
    <property type="protein sequence ID" value="KKP59514.1"/>
    <property type="molecule type" value="Genomic_DNA"/>
</dbReference>
<evidence type="ECO:0000256" key="4">
    <source>
        <dbReference type="ARBA" id="ARBA00016902"/>
    </source>
</evidence>
<dbReference type="Pfam" id="PF05697">
    <property type="entry name" value="Trigger_N"/>
    <property type="match status" value="1"/>
</dbReference>
<keyword evidence="5 9" id="KW-0697">Rotamase</keyword>